<evidence type="ECO:0000313" key="2">
    <source>
        <dbReference type="Proteomes" id="UP000247417"/>
    </source>
</evidence>
<accession>A0A318QIM0</accession>
<dbReference type="OrthoDB" id="7262961at2"/>
<comment type="caution">
    <text evidence="1">The sequence shown here is derived from an EMBL/GenBank/DDBJ whole genome shotgun (WGS) entry which is preliminary data.</text>
</comment>
<dbReference type="AlphaFoldDB" id="A0A318QIM0"/>
<dbReference type="Proteomes" id="UP000247417">
    <property type="component" value="Unassembled WGS sequence"/>
</dbReference>
<gene>
    <name evidence="1" type="ORF">CFR80_17390</name>
</gene>
<dbReference type="RefSeq" id="WP_110507806.1">
    <property type="nucleotide sequence ID" value="NZ_NKTX01000137.1"/>
</dbReference>
<protein>
    <submittedName>
        <fullName evidence="1">Uncharacterized protein</fullName>
    </submittedName>
</protein>
<name>A0A318QIM0_9PROT</name>
<sequence length="182" mass="20439">MVTLEANRVAQILKSDRRYNRLSREIAAGTAPDPGADGPAATARKIVQDAVALIERSAKKHTVRRVAEECALDRLYYRPTSAMTPQQYGAGLRFRRAWLRSARRARVTQTYDMQEIERGGDLTGQENSSYARELVSEALSVLTTAQRRDVVAVCGEDQILPSKCTKNLRNGLDALYDLWRKK</sequence>
<dbReference type="EMBL" id="NKTX01000137">
    <property type="protein sequence ID" value="PYD77774.1"/>
    <property type="molecule type" value="Genomic_DNA"/>
</dbReference>
<proteinExistence type="predicted"/>
<reference evidence="1 2" key="1">
    <citation type="submission" date="2017-07" db="EMBL/GenBank/DDBJ databases">
        <title>A draft genome sequence of Komagataeibacter oboediens LMG 18849.</title>
        <authorList>
            <person name="Skraban J."/>
            <person name="Cleenwerck I."/>
            <person name="Vandamme P."/>
            <person name="Trcek J."/>
        </authorList>
    </citation>
    <scope>NUCLEOTIDE SEQUENCE [LARGE SCALE GENOMIC DNA]</scope>
    <source>
        <strain evidence="1 2">LMG 18849</strain>
    </source>
</reference>
<organism evidence="1 2">
    <name type="scientific">Komagataeibacter oboediens</name>
    <dbReference type="NCBI Taxonomy" id="65958"/>
    <lineage>
        <taxon>Bacteria</taxon>
        <taxon>Pseudomonadati</taxon>
        <taxon>Pseudomonadota</taxon>
        <taxon>Alphaproteobacteria</taxon>
        <taxon>Acetobacterales</taxon>
        <taxon>Acetobacteraceae</taxon>
        <taxon>Komagataeibacter</taxon>
    </lineage>
</organism>
<evidence type="ECO:0000313" key="1">
    <source>
        <dbReference type="EMBL" id="PYD77774.1"/>
    </source>
</evidence>